<dbReference type="GO" id="GO:0002161">
    <property type="term" value="F:aminoacyl-tRNA deacylase activity"/>
    <property type="evidence" value="ECO:0007669"/>
    <property type="project" value="InterPro"/>
</dbReference>
<proteinExistence type="predicted"/>
<dbReference type="Pfam" id="PF13673">
    <property type="entry name" value="Acetyltransf_10"/>
    <property type="match status" value="1"/>
</dbReference>
<dbReference type="AlphaFoldDB" id="A0A2V3PKE0"/>
<dbReference type="SUPFAM" id="SSF55729">
    <property type="entry name" value="Acyl-CoA N-acyltransferases (Nat)"/>
    <property type="match status" value="1"/>
</dbReference>
<dbReference type="PANTHER" id="PTHR43800">
    <property type="entry name" value="PEPTIDYL-LYSINE N-ACETYLTRANSFERASE YJAB"/>
    <property type="match status" value="1"/>
</dbReference>
<sequence>MLTLIELSELLTKSECDYEIIQHDKPILKTEDADEYFDSSKAAPVFIVKTEKGFYAMILSNQYNRIDFKKLALDLGFSKIKLAEKSDVLKVTGYEVGSIPLIGHDLPCLFDKVLLAFDYIYGGTGNKFHTLKIKPQEIIKLSSDVVEIENINRENHIQKATKGDLQEILTLQKAAFKPVSIQLNNPNIPPMLQSYEDMHSESEQNIILKYTINNTIVGSVRGRLDENNNCRIGKLIVHPQHQNKGIGKALMNEIEQYVNTCKKYILFTGLETPNTVYLYTKLGYKEVSNENSEGISMVIMEKINN</sequence>
<protein>
    <submittedName>
        <fullName evidence="4">Prolyl-tRNA editing enzyme YbaK/EbsC (Cys-tRNA(Pro) deacylase)</fullName>
    </submittedName>
</protein>
<evidence type="ECO:0000313" key="5">
    <source>
        <dbReference type="Proteomes" id="UP000247973"/>
    </source>
</evidence>
<dbReference type="InterPro" id="IPR036754">
    <property type="entry name" value="YbaK/aa-tRNA-synt-asso_dom_sf"/>
</dbReference>
<keyword evidence="2" id="KW-0012">Acyltransferase</keyword>
<keyword evidence="1" id="KW-0808">Transferase</keyword>
<accession>A0A2V3PKE0</accession>
<feature type="domain" description="N-acetyltransferase" evidence="3">
    <location>
        <begin position="155"/>
        <end position="305"/>
    </location>
</feature>
<dbReference type="SUPFAM" id="SSF55826">
    <property type="entry name" value="YbaK/ProRS associated domain"/>
    <property type="match status" value="1"/>
</dbReference>
<dbReference type="Proteomes" id="UP000247973">
    <property type="component" value="Unassembled WGS sequence"/>
</dbReference>
<evidence type="ECO:0000256" key="1">
    <source>
        <dbReference type="ARBA" id="ARBA00022679"/>
    </source>
</evidence>
<dbReference type="InterPro" id="IPR016181">
    <property type="entry name" value="Acyl_CoA_acyltransferase"/>
</dbReference>
<dbReference type="GO" id="GO:0016747">
    <property type="term" value="F:acyltransferase activity, transferring groups other than amino-acyl groups"/>
    <property type="evidence" value="ECO:0007669"/>
    <property type="project" value="InterPro"/>
</dbReference>
<reference evidence="4 5" key="1">
    <citation type="submission" date="2018-03" db="EMBL/GenBank/DDBJ databases">
        <title>Genomic Encyclopedia of Archaeal and Bacterial Type Strains, Phase II (KMG-II): from individual species to whole genera.</title>
        <authorList>
            <person name="Goeker M."/>
        </authorList>
    </citation>
    <scope>NUCLEOTIDE SEQUENCE [LARGE SCALE GENOMIC DNA]</scope>
    <source>
        <strain evidence="4 5">DSM 100214</strain>
    </source>
</reference>
<evidence type="ECO:0000256" key="2">
    <source>
        <dbReference type="ARBA" id="ARBA00023315"/>
    </source>
</evidence>
<dbReference type="InterPro" id="IPR000182">
    <property type="entry name" value="GNAT_dom"/>
</dbReference>
<name>A0A2V3PKE0_9BACT</name>
<dbReference type="PANTHER" id="PTHR43800:SF1">
    <property type="entry name" value="PEPTIDYL-LYSINE N-ACETYLTRANSFERASE YJAB"/>
    <property type="match status" value="1"/>
</dbReference>
<organism evidence="4 5">
    <name type="scientific">Dysgonomonas alginatilytica</name>
    <dbReference type="NCBI Taxonomy" id="1605892"/>
    <lineage>
        <taxon>Bacteria</taxon>
        <taxon>Pseudomonadati</taxon>
        <taxon>Bacteroidota</taxon>
        <taxon>Bacteroidia</taxon>
        <taxon>Bacteroidales</taxon>
        <taxon>Dysgonomonadaceae</taxon>
        <taxon>Dysgonomonas</taxon>
    </lineage>
</organism>
<dbReference type="CDD" id="cd04301">
    <property type="entry name" value="NAT_SF"/>
    <property type="match status" value="1"/>
</dbReference>
<gene>
    <name evidence="4" type="ORF">CLV62_13735</name>
</gene>
<dbReference type="RefSeq" id="WP_221409261.1">
    <property type="nucleotide sequence ID" value="NZ_QICL01000037.1"/>
</dbReference>
<dbReference type="EMBL" id="QICL01000037">
    <property type="protein sequence ID" value="PXV59369.1"/>
    <property type="molecule type" value="Genomic_DNA"/>
</dbReference>
<evidence type="ECO:0000259" key="3">
    <source>
        <dbReference type="PROSITE" id="PS51186"/>
    </source>
</evidence>
<comment type="caution">
    <text evidence="4">The sequence shown here is derived from an EMBL/GenBank/DDBJ whole genome shotgun (WGS) entry which is preliminary data.</text>
</comment>
<dbReference type="Gene3D" id="3.40.630.30">
    <property type="match status" value="1"/>
</dbReference>
<dbReference type="Pfam" id="PF04073">
    <property type="entry name" value="tRNA_edit"/>
    <property type="match status" value="1"/>
</dbReference>
<dbReference type="PROSITE" id="PS51186">
    <property type="entry name" value="GNAT"/>
    <property type="match status" value="1"/>
</dbReference>
<dbReference type="CDD" id="cd04332">
    <property type="entry name" value="YbaK_like"/>
    <property type="match status" value="1"/>
</dbReference>
<dbReference type="InterPro" id="IPR007214">
    <property type="entry name" value="YbaK/aa-tRNA-synth-assoc-dom"/>
</dbReference>
<dbReference type="Gene3D" id="3.90.960.10">
    <property type="entry name" value="YbaK/aminoacyl-tRNA synthetase-associated domain"/>
    <property type="match status" value="1"/>
</dbReference>
<keyword evidence="5" id="KW-1185">Reference proteome</keyword>
<evidence type="ECO:0000313" key="4">
    <source>
        <dbReference type="EMBL" id="PXV59369.1"/>
    </source>
</evidence>